<evidence type="ECO:0000313" key="1">
    <source>
        <dbReference type="EMBL" id="KAJ3666504.1"/>
    </source>
</evidence>
<organism evidence="1 2">
    <name type="scientific">Zophobas morio</name>
    <dbReference type="NCBI Taxonomy" id="2755281"/>
    <lineage>
        <taxon>Eukaryota</taxon>
        <taxon>Metazoa</taxon>
        <taxon>Ecdysozoa</taxon>
        <taxon>Arthropoda</taxon>
        <taxon>Hexapoda</taxon>
        <taxon>Insecta</taxon>
        <taxon>Pterygota</taxon>
        <taxon>Neoptera</taxon>
        <taxon>Endopterygota</taxon>
        <taxon>Coleoptera</taxon>
        <taxon>Polyphaga</taxon>
        <taxon>Cucujiformia</taxon>
        <taxon>Tenebrionidae</taxon>
        <taxon>Zophobas</taxon>
    </lineage>
</organism>
<protein>
    <submittedName>
        <fullName evidence="1">Uncharacterized protein</fullName>
    </submittedName>
</protein>
<dbReference type="Proteomes" id="UP001168821">
    <property type="component" value="Unassembled WGS sequence"/>
</dbReference>
<keyword evidence="2" id="KW-1185">Reference proteome</keyword>
<proteinExistence type="predicted"/>
<evidence type="ECO:0000313" key="2">
    <source>
        <dbReference type="Proteomes" id="UP001168821"/>
    </source>
</evidence>
<sequence>MTSREELLTNYPNHDNNQFPLFTGCVHEIQEDNAKNGFLSTCFKDVTIDDVIPLKRNCQPSCAWRVYYKLRDRTPDFVETELKKLFNDITSSSPFGMNVAQKNYPLDKVFAIVDYIPMHCRCSVQDFKLTAKVPRMRSSITEVSTNLYGMKL</sequence>
<comment type="caution">
    <text evidence="1">The sequence shown here is derived from an EMBL/GenBank/DDBJ whole genome shotgun (WGS) entry which is preliminary data.</text>
</comment>
<accession>A0AA38MT08</accession>
<gene>
    <name evidence="1" type="ORF">Zmor_001943</name>
</gene>
<dbReference type="EMBL" id="JALNTZ010000001">
    <property type="protein sequence ID" value="KAJ3666504.1"/>
    <property type="molecule type" value="Genomic_DNA"/>
</dbReference>
<reference evidence="1" key="1">
    <citation type="journal article" date="2023" name="G3 (Bethesda)">
        <title>Whole genome assemblies of Zophobas morio and Tenebrio molitor.</title>
        <authorList>
            <person name="Kaur S."/>
            <person name="Stinson S.A."/>
            <person name="diCenzo G.C."/>
        </authorList>
    </citation>
    <scope>NUCLEOTIDE SEQUENCE</scope>
    <source>
        <strain evidence="1">QUZm001</strain>
    </source>
</reference>
<dbReference type="AlphaFoldDB" id="A0AA38MT08"/>
<name>A0AA38MT08_9CUCU</name>